<name>E9B6M1_LEIMU</name>
<dbReference type="OrthoDB" id="260540at2759"/>
<dbReference type="OMA" id="FHPPFKH"/>
<dbReference type="PhylomeDB" id="E9B6M1"/>
<proteinExistence type="predicted"/>
<evidence type="ECO:0000256" key="1">
    <source>
        <dbReference type="SAM" id="MobiDB-lite"/>
    </source>
</evidence>
<dbReference type="Proteomes" id="UP000007259">
    <property type="component" value="Chromosome 34"/>
</dbReference>
<dbReference type="KEGG" id="lmi:LMXM_34_3420"/>
<feature type="compositionally biased region" description="Basic residues" evidence="1">
    <location>
        <begin position="8"/>
        <end position="18"/>
    </location>
</feature>
<dbReference type="VEuPathDB" id="TriTrypDB:LmxM.34.3420"/>
<protein>
    <submittedName>
        <fullName evidence="2">Uncharacterized protein</fullName>
    </submittedName>
</protein>
<reference evidence="2 3" key="1">
    <citation type="journal article" date="2011" name="Genome Res.">
        <title>Chromosome and gene copy number variation allow major structural change between species and strains of Leishmania.</title>
        <authorList>
            <person name="Rogers M.B."/>
            <person name="Hilley J.D."/>
            <person name="Dickens N.J."/>
            <person name="Wilkes J."/>
            <person name="Bates P.A."/>
            <person name="Depledge D.P."/>
            <person name="Harris D."/>
            <person name="Her Y."/>
            <person name="Herzyk P."/>
            <person name="Imamura H."/>
            <person name="Otto T.D."/>
            <person name="Sanders M."/>
            <person name="Seeger K."/>
            <person name="Dujardin J.C."/>
            <person name="Berriman M."/>
            <person name="Smith D.F."/>
            <person name="Hertz-Fowler C."/>
            <person name="Mottram J.C."/>
        </authorList>
    </citation>
    <scope>NUCLEOTIDE SEQUENCE [LARGE SCALE GENOMIC DNA]</scope>
    <source>
        <strain evidence="2 3">MHOM/GT/2001/U1103</strain>
    </source>
</reference>
<organism evidence="2 3">
    <name type="scientific">Leishmania mexicana (strain MHOM/GT/2001/U1103)</name>
    <dbReference type="NCBI Taxonomy" id="929439"/>
    <lineage>
        <taxon>Eukaryota</taxon>
        <taxon>Discoba</taxon>
        <taxon>Euglenozoa</taxon>
        <taxon>Kinetoplastea</taxon>
        <taxon>Metakinetoplastina</taxon>
        <taxon>Trypanosomatida</taxon>
        <taxon>Trypanosomatidae</taxon>
        <taxon>Leishmaniinae</taxon>
        <taxon>Leishmania</taxon>
    </lineage>
</organism>
<dbReference type="AlphaFoldDB" id="E9B6M1"/>
<accession>E9B6M1</accession>
<feature type="region of interest" description="Disordered" evidence="1">
    <location>
        <begin position="1"/>
        <end position="22"/>
    </location>
</feature>
<dbReference type="EMBL" id="FR799587">
    <property type="protein sequence ID" value="CBZ30893.1"/>
    <property type="molecule type" value="Genomic_DNA"/>
</dbReference>
<evidence type="ECO:0000313" key="3">
    <source>
        <dbReference type="Proteomes" id="UP000007259"/>
    </source>
</evidence>
<evidence type="ECO:0000313" key="2">
    <source>
        <dbReference type="EMBL" id="CBZ30893.1"/>
    </source>
</evidence>
<dbReference type="GeneID" id="13451054"/>
<keyword evidence="3" id="KW-1185">Reference proteome</keyword>
<feature type="region of interest" description="Disordered" evidence="1">
    <location>
        <begin position="73"/>
        <end position="103"/>
    </location>
</feature>
<dbReference type="RefSeq" id="XP_003879338.1">
    <property type="nucleotide sequence ID" value="XM_003879289.1"/>
</dbReference>
<sequence length="189" mass="20149">MRSTAAKKSFHPPFKHTARCNTAAPGRAVARQLHRSQAYALHAAPSFADDLCAANTSSTLAPLAPDTAAAVSQPFTAPKKGSECDDDTAPRGATTDPLPSTETGVTLERCEPSHRQLKQRIDARRAELEGTQALSLVADTLYWVTVSQAALQHLADAKAAGQVERVLSELHIDPPTVLFSVEEGSFSHP</sequence>
<gene>
    <name evidence="2" type="ORF">LMXM_34_3420</name>
</gene>